<keyword evidence="6 9" id="KW-0472">Membrane</keyword>
<dbReference type="Pfam" id="PF25917">
    <property type="entry name" value="BSH_RND"/>
    <property type="match status" value="1"/>
</dbReference>
<evidence type="ECO:0000256" key="4">
    <source>
        <dbReference type="ARBA" id="ARBA00022475"/>
    </source>
</evidence>
<feature type="compositionally biased region" description="Polar residues" evidence="8">
    <location>
        <begin position="388"/>
        <end position="397"/>
    </location>
</feature>
<keyword evidence="15" id="KW-1185">Reference proteome</keyword>
<dbReference type="InterPro" id="IPR058626">
    <property type="entry name" value="MdtA-like_b-barrel"/>
</dbReference>
<keyword evidence="3" id="KW-0813">Transport</keyword>
<dbReference type="Gene3D" id="2.40.30.170">
    <property type="match status" value="1"/>
</dbReference>
<evidence type="ECO:0000256" key="5">
    <source>
        <dbReference type="ARBA" id="ARBA00022519"/>
    </source>
</evidence>
<feature type="domain" description="Multidrug resistance protein MdtA-like beta-barrel" evidence="12">
    <location>
        <begin position="272"/>
        <end position="353"/>
    </location>
</feature>
<dbReference type="PANTHER" id="PTHR30469">
    <property type="entry name" value="MULTIDRUG RESISTANCE PROTEIN MDTA"/>
    <property type="match status" value="1"/>
</dbReference>
<dbReference type="Pfam" id="PF25967">
    <property type="entry name" value="RND-MFP_C"/>
    <property type="match status" value="1"/>
</dbReference>
<proteinExistence type="inferred from homology"/>
<protein>
    <submittedName>
        <fullName evidence="14">Efflux RND transporter periplasmic adaptor subunit</fullName>
    </submittedName>
</protein>
<gene>
    <name evidence="14" type="ORF">ACK2TP_02655</name>
</gene>
<keyword evidence="7" id="KW-0175">Coiled coil</keyword>
<dbReference type="NCBIfam" id="TIGR01730">
    <property type="entry name" value="RND_mfp"/>
    <property type="match status" value="1"/>
</dbReference>
<sequence length="561" mass="58663">MSPSSPSEHTDRSASAEHPALPAHASPASTGLPDDAAQHPAPGADVAPPPQRRSSWLRVVILLLIIAAAVAFVVYRIRTNKAADQQQASGARAMANRPVPVAYDLVQQRPVPIYLNALGTVTAYNTVTLKSQVNGQITRVNFREGQRVSQGQLLIEIDPRPYQAALAQAQGNLTRDQANAANAQAEAQRYNQLYAAGVVSKEQAQAQESTSGQAVGSLESDRAAIQAARVNLAFTRITSPISGLVGLRQVDIGNVVAANSSTGLVVITQVEPISVIFTLPEDQLPQVFERMKGGRHLTVEAWDRNNVTKLATGSLMTVDNQIDTTTGTAKLKAVFDNHDFALFPNQFVNIRLILETRQNALTIPAAALQTGSKGSFVYVVDMDHPISPDQTQAMANQSDAAGRRSSSSHSSAGSQTNAPSGGASTSGGSGKGGRNGGNSAMRQTSYPVQERVVQVDLTQGTTVVIRNGLRAGERVVTDGEEKLTSTSKVIPRPAQRVDNQQPGNTSSPGMAGVDPRAAQGSGATRLGSQTGTPNANGGSTDGNGQGGQSNQQGSSSGASHP</sequence>
<feature type="compositionally biased region" description="Low complexity" evidence="8">
    <location>
        <begin position="548"/>
        <end position="561"/>
    </location>
</feature>
<accession>A0ABW9KG19</accession>
<feature type="domain" description="Multidrug resistance protein MdtA-like C-terminal permuted SH3" evidence="13">
    <location>
        <begin position="448"/>
        <end position="480"/>
    </location>
</feature>
<keyword evidence="9" id="KW-0812">Transmembrane</keyword>
<feature type="region of interest" description="Disordered" evidence="8">
    <location>
        <begin position="476"/>
        <end position="561"/>
    </location>
</feature>
<dbReference type="Proteomes" id="UP001634747">
    <property type="component" value="Unassembled WGS sequence"/>
</dbReference>
<evidence type="ECO:0000256" key="3">
    <source>
        <dbReference type="ARBA" id="ARBA00022448"/>
    </source>
</evidence>
<keyword evidence="5" id="KW-0997">Cell inner membrane</keyword>
<dbReference type="Pfam" id="PF25876">
    <property type="entry name" value="HH_MFP_RND"/>
    <property type="match status" value="1"/>
</dbReference>
<comment type="caution">
    <text evidence="14">The sequence shown here is derived from an EMBL/GenBank/DDBJ whole genome shotgun (WGS) entry which is preliminary data.</text>
</comment>
<feature type="domain" description="Multidrug resistance protein MdtA-like alpha-helical hairpin" evidence="10">
    <location>
        <begin position="166"/>
        <end position="235"/>
    </location>
</feature>
<evidence type="ECO:0000256" key="1">
    <source>
        <dbReference type="ARBA" id="ARBA00004236"/>
    </source>
</evidence>
<dbReference type="EMBL" id="JBJYXY010000001">
    <property type="protein sequence ID" value="MFN2974656.1"/>
    <property type="molecule type" value="Genomic_DNA"/>
</dbReference>
<dbReference type="Pfam" id="PF25944">
    <property type="entry name" value="Beta-barrel_RND"/>
    <property type="match status" value="1"/>
</dbReference>
<evidence type="ECO:0000256" key="9">
    <source>
        <dbReference type="SAM" id="Phobius"/>
    </source>
</evidence>
<dbReference type="Gene3D" id="2.40.50.100">
    <property type="match status" value="1"/>
</dbReference>
<keyword evidence="9" id="KW-1133">Transmembrane helix</keyword>
<feature type="region of interest" description="Disordered" evidence="8">
    <location>
        <begin position="1"/>
        <end position="50"/>
    </location>
</feature>
<feature type="compositionally biased region" description="Low complexity" evidence="8">
    <location>
        <begin position="16"/>
        <end position="29"/>
    </location>
</feature>
<dbReference type="InterPro" id="IPR058624">
    <property type="entry name" value="MdtA-like_HH"/>
</dbReference>
<dbReference type="Gene3D" id="2.40.420.20">
    <property type="match status" value="1"/>
</dbReference>
<feature type="domain" description="Multidrug resistance protein MdtA-like barrel-sandwich hybrid" evidence="11">
    <location>
        <begin position="125"/>
        <end position="268"/>
    </location>
</feature>
<comment type="similarity">
    <text evidence="2">Belongs to the membrane fusion protein (MFP) (TC 8.A.1) family.</text>
</comment>
<evidence type="ECO:0000313" key="15">
    <source>
        <dbReference type="Proteomes" id="UP001634747"/>
    </source>
</evidence>
<organism evidence="14 15">
    <name type="scientific">Terriglobus aquaticus</name>
    <dbReference type="NCBI Taxonomy" id="940139"/>
    <lineage>
        <taxon>Bacteria</taxon>
        <taxon>Pseudomonadati</taxon>
        <taxon>Acidobacteriota</taxon>
        <taxon>Terriglobia</taxon>
        <taxon>Terriglobales</taxon>
        <taxon>Acidobacteriaceae</taxon>
        <taxon>Terriglobus</taxon>
    </lineage>
</organism>
<evidence type="ECO:0000259" key="10">
    <source>
        <dbReference type="Pfam" id="PF25876"/>
    </source>
</evidence>
<reference evidence="14 15" key="1">
    <citation type="submission" date="2024-12" db="EMBL/GenBank/DDBJ databases">
        <authorList>
            <person name="Lee Y."/>
        </authorList>
    </citation>
    <scope>NUCLEOTIDE SEQUENCE [LARGE SCALE GENOMIC DNA]</scope>
    <source>
        <strain evidence="14 15">03SUJ4</strain>
    </source>
</reference>
<evidence type="ECO:0000313" key="14">
    <source>
        <dbReference type="EMBL" id="MFN2974656.1"/>
    </source>
</evidence>
<evidence type="ECO:0000259" key="12">
    <source>
        <dbReference type="Pfam" id="PF25944"/>
    </source>
</evidence>
<dbReference type="Gene3D" id="1.10.287.470">
    <property type="entry name" value="Helix hairpin bin"/>
    <property type="match status" value="1"/>
</dbReference>
<keyword evidence="4" id="KW-1003">Cell membrane</keyword>
<feature type="region of interest" description="Disordered" evidence="8">
    <location>
        <begin position="388"/>
        <end position="447"/>
    </location>
</feature>
<dbReference type="PANTHER" id="PTHR30469:SF12">
    <property type="entry name" value="MULTIDRUG RESISTANCE PROTEIN MDTA"/>
    <property type="match status" value="1"/>
</dbReference>
<dbReference type="RefSeq" id="WP_263413784.1">
    <property type="nucleotide sequence ID" value="NZ_BAABBH010000001.1"/>
</dbReference>
<feature type="compositionally biased region" description="Polar residues" evidence="8">
    <location>
        <begin position="526"/>
        <end position="535"/>
    </location>
</feature>
<dbReference type="InterPro" id="IPR006143">
    <property type="entry name" value="RND_pump_MFP"/>
</dbReference>
<evidence type="ECO:0000256" key="8">
    <source>
        <dbReference type="SAM" id="MobiDB-lite"/>
    </source>
</evidence>
<feature type="compositionally biased region" description="Gly residues" evidence="8">
    <location>
        <begin position="424"/>
        <end position="436"/>
    </location>
</feature>
<dbReference type="InterPro" id="IPR058625">
    <property type="entry name" value="MdtA-like_BSH"/>
</dbReference>
<evidence type="ECO:0000256" key="2">
    <source>
        <dbReference type="ARBA" id="ARBA00009477"/>
    </source>
</evidence>
<evidence type="ECO:0000259" key="13">
    <source>
        <dbReference type="Pfam" id="PF25967"/>
    </source>
</evidence>
<feature type="transmembrane region" description="Helical" evidence="9">
    <location>
        <begin position="56"/>
        <end position="75"/>
    </location>
</feature>
<evidence type="ECO:0000259" key="11">
    <source>
        <dbReference type="Pfam" id="PF25917"/>
    </source>
</evidence>
<feature type="coiled-coil region" evidence="7">
    <location>
        <begin position="166"/>
        <end position="193"/>
    </location>
</feature>
<evidence type="ECO:0000256" key="7">
    <source>
        <dbReference type="SAM" id="Coils"/>
    </source>
</evidence>
<feature type="compositionally biased region" description="Low complexity" evidence="8">
    <location>
        <begin position="398"/>
        <end position="423"/>
    </location>
</feature>
<name>A0ABW9KG19_9BACT</name>
<evidence type="ECO:0000256" key="6">
    <source>
        <dbReference type="ARBA" id="ARBA00023136"/>
    </source>
</evidence>
<feature type="compositionally biased region" description="Polar residues" evidence="8">
    <location>
        <begin position="497"/>
        <end position="508"/>
    </location>
</feature>
<dbReference type="InterPro" id="IPR058627">
    <property type="entry name" value="MdtA-like_C"/>
</dbReference>
<dbReference type="SUPFAM" id="SSF111369">
    <property type="entry name" value="HlyD-like secretion proteins"/>
    <property type="match status" value="1"/>
</dbReference>
<comment type="subcellular location">
    <subcellularLocation>
        <location evidence="1">Cell membrane</location>
    </subcellularLocation>
</comment>